<gene>
    <name evidence="1" type="ORF">HK097_001741</name>
</gene>
<organism evidence="1 2">
    <name type="scientific">Rhizophlyctis rosea</name>
    <dbReference type="NCBI Taxonomy" id="64517"/>
    <lineage>
        <taxon>Eukaryota</taxon>
        <taxon>Fungi</taxon>
        <taxon>Fungi incertae sedis</taxon>
        <taxon>Chytridiomycota</taxon>
        <taxon>Chytridiomycota incertae sedis</taxon>
        <taxon>Chytridiomycetes</taxon>
        <taxon>Rhizophlyctidales</taxon>
        <taxon>Rhizophlyctidaceae</taxon>
        <taxon>Rhizophlyctis</taxon>
    </lineage>
</organism>
<dbReference type="AlphaFoldDB" id="A0AAD5WYS2"/>
<proteinExistence type="predicted"/>
<accession>A0AAD5WYS2</accession>
<feature type="non-terminal residue" evidence="1">
    <location>
        <position position="165"/>
    </location>
</feature>
<reference evidence="1" key="1">
    <citation type="submission" date="2020-05" db="EMBL/GenBank/DDBJ databases">
        <title>Phylogenomic resolution of chytrid fungi.</title>
        <authorList>
            <person name="Stajich J.E."/>
            <person name="Amses K."/>
            <person name="Simmons R."/>
            <person name="Seto K."/>
            <person name="Myers J."/>
            <person name="Bonds A."/>
            <person name="Quandt C.A."/>
            <person name="Barry K."/>
            <person name="Liu P."/>
            <person name="Grigoriev I."/>
            <person name="Longcore J.E."/>
            <person name="James T.Y."/>
        </authorList>
    </citation>
    <scope>NUCLEOTIDE SEQUENCE</scope>
    <source>
        <strain evidence="1">JEL0318</strain>
    </source>
</reference>
<sequence length="165" mass="18039">MSRVWEGYTQDAITPKLVQHSNAWRWNMAKTNALTVAQGEGSTATDATSEAAKAAPPLTVSIFEDLTESLISAELVDTIFGTGCLEALGNAQAADKSDAAGYKQPELFKNFKATMVADKLLRFNGRIVVPLQFYWFGKLFTRALIEYVHLEKVHVGAKDTLAGLK</sequence>
<comment type="caution">
    <text evidence="1">The sequence shown here is derived from an EMBL/GenBank/DDBJ whole genome shotgun (WGS) entry which is preliminary data.</text>
</comment>
<name>A0AAD5WYS2_9FUNG</name>
<evidence type="ECO:0000313" key="2">
    <source>
        <dbReference type="Proteomes" id="UP001212841"/>
    </source>
</evidence>
<evidence type="ECO:0000313" key="1">
    <source>
        <dbReference type="EMBL" id="KAJ3043466.1"/>
    </source>
</evidence>
<keyword evidence="2" id="KW-1185">Reference proteome</keyword>
<protein>
    <submittedName>
        <fullName evidence="1">Uncharacterized protein</fullName>
    </submittedName>
</protein>
<dbReference type="Proteomes" id="UP001212841">
    <property type="component" value="Unassembled WGS sequence"/>
</dbReference>
<dbReference type="EMBL" id="JADGJD010001354">
    <property type="protein sequence ID" value="KAJ3043466.1"/>
    <property type="molecule type" value="Genomic_DNA"/>
</dbReference>